<evidence type="ECO:0000313" key="2">
    <source>
        <dbReference type="Proteomes" id="UP001162483"/>
    </source>
</evidence>
<name>A0ABN9GW14_9NEOB</name>
<proteinExistence type="predicted"/>
<gene>
    <name evidence="1" type="ORF">SPARVUS_LOCUS14918482</name>
</gene>
<feature type="non-terminal residue" evidence="1">
    <location>
        <position position="1"/>
    </location>
</feature>
<organism evidence="1 2">
    <name type="scientific">Staurois parvus</name>
    <dbReference type="NCBI Taxonomy" id="386267"/>
    <lineage>
        <taxon>Eukaryota</taxon>
        <taxon>Metazoa</taxon>
        <taxon>Chordata</taxon>
        <taxon>Craniata</taxon>
        <taxon>Vertebrata</taxon>
        <taxon>Euteleostomi</taxon>
        <taxon>Amphibia</taxon>
        <taxon>Batrachia</taxon>
        <taxon>Anura</taxon>
        <taxon>Neobatrachia</taxon>
        <taxon>Ranoidea</taxon>
        <taxon>Ranidae</taxon>
        <taxon>Staurois</taxon>
    </lineage>
</organism>
<evidence type="ECO:0000313" key="1">
    <source>
        <dbReference type="EMBL" id="CAI9613646.1"/>
    </source>
</evidence>
<sequence length="76" mass="8460">NRKRKWSGGGGVVCDTESALRKVRGELGESRVTEANGVEFTEEEWRPVKGSKKPMVPPRGGLTIWKLGHCPRARGW</sequence>
<reference evidence="1" key="1">
    <citation type="submission" date="2023-05" db="EMBL/GenBank/DDBJ databases">
        <authorList>
            <person name="Stuckert A."/>
        </authorList>
    </citation>
    <scope>NUCLEOTIDE SEQUENCE</scope>
</reference>
<comment type="caution">
    <text evidence="1">The sequence shown here is derived from an EMBL/GenBank/DDBJ whole genome shotgun (WGS) entry which is preliminary data.</text>
</comment>
<keyword evidence="2" id="KW-1185">Reference proteome</keyword>
<accession>A0ABN9GW14</accession>
<dbReference type="Proteomes" id="UP001162483">
    <property type="component" value="Unassembled WGS sequence"/>
</dbReference>
<dbReference type="EMBL" id="CATNWA010019513">
    <property type="protein sequence ID" value="CAI9613646.1"/>
    <property type="molecule type" value="Genomic_DNA"/>
</dbReference>
<protein>
    <submittedName>
        <fullName evidence="1">Uncharacterized protein</fullName>
    </submittedName>
</protein>